<feature type="domain" description="Peptidase M12A" evidence="18">
    <location>
        <begin position="82"/>
        <end position="277"/>
    </location>
</feature>
<dbReference type="InterPro" id="IPR024079">
    <property type="entry name" value="MetalloPept_cat_dom_sf"/>
</dbReference>
<proteinExistence type="predicted"/>
<evidence type="ECO:0000256" key="7">
    <source>
        <dbReference type="ARBA" id="ARBA00022801"/>
    </source>
</evidence>
<feature type="active site" evidence="14">
    <location>
        <position position="175"/>
    </location>
</feature>
<evidence type="ECO:0000256" key="10">
    <source>
        <dbReference type="ARBA" id="ARBA00023157"/>
    </source>
</evidence>
<evidence type="ECO:0000256" key="11">
    <source>
        <dbReference type="ARBA" id="ARBA00023180"/>
    </source>
</evidence>
<dbReference type="GO" id="GO:0004222">
    <property type="term" value="F:metalloendopeptidase activity"/>
    <property type="evidence" value="ECO:0007669"/>
    <property type="project" value="UniProtKB-UniRule"/>
</dbReference>
<dbReference type="SUPFAM" id="SSF55486">
    <property type="entry name" value="Metalloproteases ('zincins'), catalytic domain"/>
    <property type="match status" value="1"/>
</dbReference>
<comment type="cofactor">
    <cofactor evidence="14 15">
        <name>Zn(2+)</name>
        <dbReference type="ChEBI" id="CHEBI:29105"/>
    </cofactor>
    <text evidence="14 15">Binds 1 zinc ion per subunit.</text>
</comment>
<dbReference type="InterPro" id="IPR035914">
    <property type="entry name" value="Sperma_CUB_dom_sf"/>
</dbReference>
<evidence type="ECO:0000313" key="19">
    <source>
        <dbReference type="EMBL" id="KAK5965859.1"/>
    </source>
</evidence>
<dbReference type="SMART" id="SM00235">
    <property type="entry name" value="ZnMc"/>
    <property type="match status" value="1"/>
</dbReference>
<dbReference type="InterPro" id="IPR001506">
    <property type="entry name" value="Peptidase_M12A"/>
</dbReference>
<dbReference type="PROSITE" id="PS01180">
    <property type="entry name" value="CUB"/>
    <property type="match status" value="1"/>
</dbReference>
<dbReference type="GO" id="GO:0006508">
    <property type="term" value="P:proteolysis"/>
    <property type="evidence" value="ECO:0007669"/>
    <property type="project" value="UniProtKB-KW"/>
</dbReference>
<keyword evidence="5 14" id="KW-0479">Metal-binding</keyword>
<keyword evidence="8 14" id="KW-0862">Zinc</keyword>
<evidence type="ECO:0000256" key="6">
    <source>
        <dbReference type="ARBA" id="ARBA00022729"/>
    </source>
</evidence>
<keyword evidence="3" id="KW-0245">EGF-like domain</keyword>
<feature type="region of interest" description="Disordered" evidence="16">
    <location>
        <begin position="437"/>
        <end position="458"/>
    </location>
</feature>
<dbReference type="PIRSF" id="PIRSF036365">
    <property type="entry name" value="Astacin_nematoda"/>
    <property type="match status" value="1"/>
</dbReference>
<comment type="caution">
    <text evidence="13">Lacks conserved residue(s) required for the propagation of feature annotation.</text>
</comment>
<dbReference type="InterPro" id="IPR017050">
    <property type="entry name" value="Metallopeptidase_nem"/>
</dbReference>
<dbReference type="CDD" id="cd04280">
    <property type="entry name" value="ZnMc_astacin_like"/>
    <property type="match status" value="1"/>
</dbReference>
<evidence type="ECO:0000256" key="15">
    <source>
        <dbReference type="RuleBase" id="RU361183"/>
    </source>
</evidence>
<feature type="compositionally biased region" description="Polar residues" evidence="16">
    <location>
        <begin position="437"/>
        <end position="450"/>
    </location>
</feature>
<feature type="binding site" evidence="14">
    <location>
        <position position="174"/>
    </location>
    <ligand>
        <name>Zn(2+)</name>
        <dbReference type="ChEBI" id="CHEBI:29105"/>
        <note>catalytic</note>
    </ligand>
</feature>
<dbReference type="PANTHER" id="PTHR10127:SF891">
    <property type="entry name" value="ZINC METALLOPROTEINASE NAS-29"/>
    <property type="match status" value="1"/>
</dbReference>
<evidence type="ECO:0000256" key="8">
    <source>
        <dbReference type="ARBA" id="ARBA00022833"/>
    </source>
</evidence>
<name>A0AAN8EZ15_TRICO</name>
<keyword evidence="4 14" id="KW-0645">Protease</keyword>
<dbReference type="GO" id="GO:0008270">
    <property type="term" value="F:zinc ion binding"/>
    <property type="evidence" value="ECO:0007669"/>
    <property type="project" value="UniProtKB-UniRule"/>
</dbReference>
<keyword evidence="2 12" id="KW-0964">Secreted</keyword>
<organism evidence="19 20">
    <name type="scientific">Trichostrongylus colubriformis</name>
    <name type="common">Black scour worm</name>
    <dbReference type="NCBI Taxonomy" id="6319"/>
    <lineage>
        <taxon>Eukaryota</taxon>
        <taxon>Metazoa</taxon>
        <taxon>Ecdysozoa</taxon>
        <taxon>Nematoda</taxon>
        <taxon>Chromadorea</taxon>
        <taxon>Rhabditida</taxon>
        <taxon>Rhabditina</taxon>
        <taxon>Rhabditomorpha</taxon>
        <taxon>Strongyloidea</taxon>
        <taxon>Trichostrongylidae</taxon>
        <taxon>Trichostrongylus</taxon>
    </lineage>
</organism>
<evidence type="ECO:0000256" key="3">
    <source>
        <dbReference type="ARBA" id="ARBA00022536"/>
    </source>
</evidence>
<evidence type="ECO:0000259" key="17">
    <source>
        <dbReference type="PROSITE" id="PS01180"/>
    </source>
</evidence>
<dbReference type="Gene3D" id="3.40.390.10">
    <property type="entry name" value="Collagenase (Catalytic Domain)"/>
    <property type="match status" value="1"/>
</dbReference>
<evidence type="ECO:0000256" key="4">
    <source>
        <dbReference type="ARBA" id="ARBA00022670"/>
    </source>
</evidence>
<dbReference type="InterPro" id="IPR006026">
    <property type="entry name" value="Peptidase_Metallo"/>
</dbReference>
<keyword evidence="9 14" id="KW-0482">Metalloprotease</keyword>
<keyword evidence="11" id="KW-0325">Glycoprotein</keyword>
<feature type="binding site" evidence="14">
    <location>
        <position position="178"/>
    </location>
    <ligand>
        <name>Zn(2+)</name>
        <dbReference type="ChEBI" id="CHEBI:29105"/>
        <note>catalytic</note>
    </ligand>
</feature>
<comment type="subcellular location">
    <subcellularLocation>
        <location evidence="1 12">Secreted</location>
    </subcellularLocation>
</comment>
<accession>A0AAN8EZ15</accession>
<evidence type="ECO:0000256" key="12">
    <source>
        <dbReference type="PIRNR" id="PIRNR036365"/>
    </source>
</evidence>
<reference evidence="19 20" key="1">
    <citation type="submission" date="2019-10" db="EMBL/GenBank/DDBJ databases">
        <title>Assembly and Annotation for the nematode Trichostrongylus colubriformis.</title>
        <authorList>
            <person name="Martin J."/>
        </authorList>
    </citation>
    <scope>NUCLEOTIDE SEQUENCE [LARGE SCALE GENOMIC DNA]</scope>
    <source>
        <strain evidence="19">G859</strain>
        <tissue evidence="19">Whole worm</tissue>
    </source>
</reference>
<evidence type="ECO:0000256" key="16">
    <source>
        <dbReference type="SAM" id="MobiDB-lite"/>
    </source>
</evidence>
<feature type="binding site" evidence="14">
    <location>
        <position position="184"/>
    </location>
    <ligand>
        <name>Zn(2+)</name>
        <dbReference type="ChEBI" id="CHEBI:29105"/>
        <note>catalytic</note>
    </ligand>
</feature>
<comment type="caution">
    <text evidence="19">The sequence shown here is derived from an EMBL/GenBank/DDBJ whole genome shotgun (WGS) entry which is preliminary data.</text>
</comment>
<evidence type="ECO:0000256" key="1">
    <source>
        <dbReference type="ARBA" id="ARBA00004613"/>
    </source>
</evidence>
<dbReference type="EMBL" id="WIXE01024159">
    <property type="protein sequence ID" value="KAK5965859.1"/>
    <property type="molecule type" value="Genomic_DNA"/>
</dbReference>
<gene>
    <name evidence="19" type="ORF">GCK32_002525</name>
</gene>
<keyword evidence="6" id="KW-0732">Signal</keyword>
<keyword evidence="10" id="KW-1015">Disulfide bond</keyword>
<dbReference type="Proteomes" id="UP001331761">
    <property type="component" value="Unassembled WGS sequence"/>
</dbReference>
<dbReference type="PRINTS" id="PR00480">
    <property type="entry name" value="ASTACIN"/>
</dbReference>
<evidence type="ECO:0000259" key="18">
    <source>
        <dbReference type="PROSITE" id="PS51864"/>
    </source>
</evidence>
<evidence type="ECO:0000256" key="2">
    <source>
        <dbReference type="ARBA" id="ARBA00022525"/>
    </source>
</evidence>
<evidence type="ECO:0000256" key="13">
    <source>
        <dbReference type="PROSITE-ProRule" id="PRU00059"/>
    </source>
</evidence>
<dbReference type="SUPFAM" id="SSF49854">
    <property type="entry name" value="Spermadhesin, CUB domain"/>
    <property type="match status" value="1"/>
</dbReference>
<feature type="domain" description="CUB" evidence="17">
    <location>
        <begin position="320"/>
        <end position="437"/>
    </location>
</feature>
<protein>
    <recommendedName>
        <fullName evidence="12">Zinc metalloproteinase</fullName>
    </recommendedName>
</protein>
<dbReference type="GO" id="GO:0005576">
    <property type="term" value="C:extracellular region"/>
    <property type="evidence" value="ECO:0007669"/>
    <property type="project" value="UniProtKB-SubCell"/>
</dbReference>
<dbReference type="InterPro" id="IPR034035">
    <property type="entry name" value="Astacin-like_dom"/>
</dbReference>
<dbReference type="GO" id="GO:0018996">
    <property type="term" value="P:molting cycle, collagen and cuticulin-based cuticle"/>
    <property type="evidence" value="ECO:0007669"/>
    <property type="project" value="InterPro"/>
</dbReference>
<evidence type="ECO:0000256" key="5">
    <source>
        <dbReference type="ARBA" id="ARBA00022723"/>
    </source>
</evidence>
<evidence type="ECO:0000256" key="14">
    <source>
        <dbReference type="PROSITE-ProRule" id="PRU01211"/>
    </source>
</evidence>
<dbReference type="PANTHER" id="PTHR10127">
    <property type="entry name" value="DISCOIDIN, CUB, EGF, LAMININ , AND ZINC METALLOPROTEASE DOMAIN CONTAINING"/>
    <property type="match status" value="1"/>
</dbReference>
<dbReference type="InterPro" id="IPR000859">
    <property type="entry name" value="CUB_dom"/>
</dbReference>
<dbReference type="PROSITE" id="PS51864">
    <property type="entry name" value="ASTACIN"/>
    <property type="match status" value="1"/>
</dbReference>
<dbReference type="AlphaFoldDB" id="A0AAN8EZ15"/>
<evidence type="ECO:0000313" key="20">
    <source>
        <dbReference type="Proteomes" id="UP001331761"/>
    </source>
</evidence>
<keyword evidence="7 14" id="KW-0378">Hydrolase</keyword>
<evidence type="ECO:0000256" key="9">
    <source>
        <dbReference type="ARBA" id="ARBA00023049"/>
    </source>
</evidence>
<sequence length="476" mass="53660">MLKALHLSPAMMKSLAERLKKWRPFRRDRVRKNGDDINEINARSNVSRILYQGDMTLSRNQSEEVFEEIEEMSNLSTRAKRQAFRDAFHPMGLWKQGLNYYFHSSATDAMKSAFLKAAKLWEKDTCIEFKENQNAYDRIMVFKEEGCWSSVGKMGGEQKLSLGEGCEVVCTTAHEIGHALGFWHTQSRTDRDQYVTINIKNVEEDLVDQFKRETTRTNYNYGMKYDYGSIMHYGATTASLDGGPTMVPFDVNYQQTLGSPFISFIELSMLNEHYGCKGRCIPSLSAKCQMGGFPHPRNCSKCICPGGYAGDLCTEKPSGCGRIIQASPAWEKLDDTIGLGKDEQQDFETCWYWIESPKGTHIEVKILNFTKGVSVDGCAYAGVEIKTNEDQTMTGYRYCSPDAAGTTLRSHTNRVPIMTFNRIAKTRTVLDFRYVPSSKQTKPEPSSPVSAATKEPSGVSTIKPSDVWTILAVFLL</sequence>
<dbReference type="Pfam" id="PF01400">
    <property type="entry name" value="Astacin"/>
    <property type="match status" value="1"/>
</dbReference>
<keyword evidence="20" id="KW-1185">Reference proteome</keyword>